<dbReference type="AlphaFoldDB" id="A0A2P6RW39"/>
<sequence>MKNPVQTICCNNGCRGAQSTKVINSHLHVWAFPQKAAGKYPYFPGQEPTLPGDIDLLLQVWLS</sequence>
<dbReference type="Proteomes" id="UP000238479">
    <property type="component" value="Chromosome 2"/>
</dbReference>
<dbReference type="STRING" id="74649.A0A2P6RW39"/>
<reference evidence="1 2" key="1">
    <citation type="journal article" date="2018" name="Nat. Genet.">
        <title>The Rosa genome provides new insights in the design of modern roses.</title>
        <authorList>
            <person name="Bendahmane M."/>
        </authorList>
    </citation>
    <scope>NUCLEOTIDE SEQUENCE [LARGE SCALE GENOMIC DNA]</scope>
    <source>
        <strain evidence="2">cv. Old Blush</strain>
    </source>
</reference>
<evidence type="ECO:0000313" key="2">
    <source>
        <dbReference type="Proteomes" id="UP000238479"/>
    </source>
</evidence>
<accession>A0A2P6RW39</accession>
<protein>
    <submittedName>
        <fullName evidence="1">Uncharacterized protein</fullName>
    </submittedName>
</protein>
<proteinExistence type="predicted"/>
<name>A0A2P6RW39_ROSCH</name>
<organism evidence="1 2">
    <name type="scientific">Rosa chinensis</name>
    <name type="common">China rose</name>
    <dbReference type="NCBI Taxonomy" id="74649"/>
    <lineage>
        <taxon>Eukaryota</taxon>
        <taxon>Viridiplantae</taxon>
        <taxon>Streptophyta</taxon>
        <taxon>Embryophyta</taxon>
        <taxon>Tracheophyta</taxon>
        <taxon>Spermatophyta</taxon>
        <taxon>Magnoliopsida</taxon>
        <taxon>eudicotyledons</taxon>
        <taxon>Gunneridae</taxon>
        <taxon>Pentapetalae</taxon>
        <taxon>rosids</taxon>
        <taxon>fabids</taxon>
        <taxon>Rosales</taxon>
        <taxon>Rosaceae</taxon>
        <taxon>Rosoideae</taxon>
        <taxon>Rosoideae incertae sedis</taxon>
        <taxon>Rosa</taxon>
    </lineage>
</organism>
<keyword evidence="2" id="KW-1185">Reference proteome</keyword>
<evidence type="ECO:0000313" key="1">
    <source>
        <dbReference type="EMBL" id="PRQ50641.1"/>
    </source>
</evidence>
<gene>
    <name evidence="1" type="ORF">RchiOBHm_Chr2g0135531</name>
</gene>
<dbReference type="Gramene" id="PRQ50641">
    <property type="protein sequence ID" value="PRQ50641"/>
    <property type="gene ID" value="RchiOBHm_Chr2g0135531"/>
</dbReference>
<dbReference type="EMBL" id="PDCK01000040">
    <property type="protein sequence ID" value="PRQ50641.1"/>
    <property type="molecule type" value="Genomic_DNA"/>
</dbReference>
<comment type="caution">
    <text evidence="1">The sequence shown here is derived from an EMBL/GenBank/DDBJ whole genome shotgun (WGS) entry which is preliminary data.</text>
</comment>